<keyword evidence="3" id="KW-1185">Reference proteome</keyword>
<proteinExistence type="predicted"/>
<dbReference type="RefSeq" id="WP_253646488.1">
    <property type="nucleotide sequence ID" value="NZ_BAAAMO010000002.1"/>
</dbReference>
<protein>
    <submittedName>
        <fullName evidence="2">Diiron oxygenase</fullName>
    </submittedName>
</protein>
<evidence type="ECO:0000313" key="3">
    <source>
        <dbReference type="Proteomes" id="UP001597068"/>
    </source>
</evidence>
<organism evidence="2 3">
    <name type="scientific">Williamsia deligens</name>
    <dbReference type="NCBI Taxonomy" id="321325"/>
    <lineage>
        <taxon>Bacteria</taxon>
        <taxon>Bacillati</taxon>
        <taxon>Actinomycetota</taxon>
        <taxon>Actinomycetes</taxon>
        <taxon>Mycobacteriales</taxon>
        <taxon>Nocardiaceae</taxon>
        <taxon>Williamsia</taxon>
    </lineage>
</organism>
<comment type="caution">
    <text evidence="2">The sequence shown here is derived from an EMBL/GenBank/DDBJ whole genome shotgun (WGS) entry which is preliminary data.</text>
</comment>
<sequence length="340" mass="37383">MSEVAEQASETTRAHAPVPGSTPHRDGGRRSGRRRSIAERDAAAQRFLYDTVDDRFDAELDIDWAAPAEPDAAWIPDSLVGLAGTRPWRRLSADARTDLGRHELVNLVTLAAFATTAQSMLEFRRIGEDQTLCDDTARWGFATINLRTTSTAMFGRLVTVTSLPPRRDAALARRFERYTLLVPAGGATASVYLLAESFVQGLTEALAEDPGVQPHARQVAHIHRRSSARLREFAHLDFDSTVSGRGRLVLTLYSIITAVIMRAVVRAIDAPEIAGAVGISPLRARWARRRGPMRARRSHILFGEFLREATAAGMFADPVSRTLLRSAGVRIDTAVEDAHR</sequence>
<name>A0ABW3G9Q2_9NOCA</name>
<reference evidence="3" key="1">
    <citation type="journal article" date="2019" name="Int. J. Syst. Evol. Microbiol.">
        <title>The Global Catalogue of Microorganisms (GCM) 10K type strain sequencing project: providing services to taxonomists for standard genome sequencing and annotation.</title>
        <authorList>
            <consortium name="The Broad Institute Genomics Platform"/>
            <consortium name="The Broad Institute Genome Sequencing Center for Infectious Disease"/>
            <person name="Wu L."/>
            <person name="Ma J."/>
        </authorList>
    </citation>
    <scope>NUCLEOTIDE SEQUENCE [LARGE SCALE GENOMIC DNA]</scope>
    <source>
        <strain evidence="3">CCUG 50873</strain>
    </source>
</reference>
<dbReference type="Pfam" id="PF11583">
    <property type="entry name" value="AurF"/>
    <property type="match status" value="1"/>
</dbReference>
<gene>
    <name evidence="2" type="ORF">ACFQ04_07455</name>
</gene>
<dbReference type="Proteomes" id="UP001597068">
    <property type="component" value="Unassembled WGS sequence"/>
</dbReference>
<dbReference type="InterPro" id="IPR025859">
    <property type="entry name" value="AurF/CmlI"/>
</dbReference>
<evidence type="ECO:0000313" key="2">
    <source>
        <dbReference type="EMBL" id="MFD0925572.1"/>
    </source>
</evidence>
<feature type="region of interest" description="Disordered" evidence="1">
    <location>
        <begin position="1"/>
        <end position="37"/>
    </location>
</feature>
<accession>A0ABW3G9Q2</accession>
<evidence type="ECO:0000256" key="1">
    <source>
        <dbReference type="SAM" id="MobiDB-lite"/>
    </source>
</evidence>
<dbReference type="EMBL" id="JBHTIL010000001">
    <property type="protein sequence ID" value="MFD0925572.1"/>
    <property type="molecule type" value="Genomic_DNA"/>
</dbReference>